<dbReference type="KEGG" id="yrh:AABB31_20610"/>
<keyword evidence="2" id="KW-0808">Transferase</keyword>
<dbReference type="NCBIfam" id="TIGR03725">
    <property type="entry name" value="T6A_YeaZ"/>
    <property type="match status" value="1"/>
</dbReference>
<dbReference type="SUPFAM" id="SSF53067">
    <property type="entry name" value="Actin-like ATPase domain"/>
    <property type="match status" value="1"/>
</dbReference>
<dbReference type="EC" id="2.3.1.234" evidence="2"/>
<protein>
    <submittedName>
        <fullName evidence="2">tRNA (Adenosine(37)-N6)-threonylcarbamoyltransferase complex dimerization subunit type 1 TsaB</fullName>
        <ecNumber evidence="2">2.3.1.234</ecNumber>
    </submittedName>
</protein>
<gene>
    <name evidence="2" type="primary">tsaB</name>
    <name evidence="2" type="ORF">AABB31_20610</name>
</gene>
<reference evidence="2 3" key="2">
    <citation type="submission" date="2024-08" db="EMBL/GenBank/DDBJ databases">
        <title>Phylogenomic analyses of a clade within the roseobacter group suggest taxonomic reassignments of species of the genera Aestuariivita, Citreicella, Loktanella, Nautella, Pelagibaca, Ruegeria, Thalassobius, Thiobacimonas and Tropicibacter, and the proposal o.</title>
        <authorList>
            <person name="Jeon C.O."/>
        </authorList>
    </citation>
    <scope>NUCLEOTIDE SEQUENCE [LARGE SCALE GENOMIC DNA]</scope>
    <source>
        <strain evidence="2 3">SS1-5</strain>
    </source>
</reference>
<reference evidence="3" key="1">
    <citation type="submission" date="2024-04" db="EMBL/GenBank/DDBJ databases">
        <title>Phylogenomic analyses of a clade within the roseobacter group suggest taxonomic reassignments of species of the genera Aestuariivita, Citreicella, Loktanella, Nautella, Pelagibaca, Ruegeria, Thalassobius, Thiobacimonas and Tropicibacter, and the proposal o.</title>
        <authorList>
            <person name="Jeon C.O."/>
        </authorList>
    </citation>
    <scope>NUCLEOTIDE SEQUENCE [LARGE SCALE GENOMIC DNA]</scope>
    <source>
        <strain evidence="3">SS1-5</strain>
    </source>
</reference>
<dbReference type="AlphaFoldDB" id="A0AAN0NLN7"/>
<dbReference type="GO" id="GO:0005829">
    <property type="term" value="C:cytosol"/>
    <property type="evidence" value="ECO:0007669"/>
    <property type="project" value="TreeGrafter"/>
</dbReference>
<dbReference type="Gene3D" id="3.30.420.40">
    <property type="match status" value="1"/>
</dbReference>
<dbReference type="GO" id="GO:0061711">
    <property type="term" value="F:tRNA N(6)-L-threonylcarbamoyladenine synthase activity"/>
    <property type="evidence" value="ECO:0007669"/>
    <property type="project" value="UniProtKB-EC"/>
</dbReference>
<dbReference type="RefSeq" id="WP_342076630.1">
    <property type="nucleotide sequence ID" value="NZ_CP151767.2"/>
</dbReference>
<sequence>MQPDVAVIAFDTSAAHCAAALLLGKEVITRVDEMAKGQAEHLIPMLEEMLTEGGVAWKDIDGIGVGTGPGNFTGIRIGISAARGLSLGLGKPAIGVSGFEARAFGSTPPLTAIIPAPRDKAYVQFFKADGEVSKPALMGQEFLPALVSPPAPVKLITAVAKIAAQKLDDKVERPAPLYVRSPDAAPPSDPAPVILA</sequence>
<dbReference type="Pfam" id="PF00814">
    <property type="entry name" value="TsaD"/>
    <property type="match status" value="1"/>
</dbReference>
<evidence type="ECO:0000259" key="1">
    <source>
        <dbReference type="Pfam" id="PF00814"/>
    </source>
</evidence>
<accession>A0AAN0NLN7</accession>
<dbReference type="InterPro" id="IPR000905">
    <property type="entry name" value="Gcp-like_dom"/>
</dbReference>
<feature type="domain" description="Gcp-like" evidence="1">
    <location>
        <begin position="35"/>
        <end position="136"/>
    </location>
</feature>
<proteinExistence type="predicted"/>
<keyword evidence="3" id="KW-1185">Reference proteome</keyword>
<evidence type="ECO:0000313" key="3">
    <source>
        <dbReference type="Proteomes" id="UP001470809"/>
    </source>
</evidence>
<name>A0AAN0NLN7_9RHOB</name>
<dbReference type="PANTHER" id="PTHR11735">
    <property type="entry name" value="TRNA N6-ADENOSINE THREONYLCARBAMOYLTRANSFERASE"/>
    <property type="match status" value="1"/>
</dbReference>
<dbReference type="InterPro" id="IPR043129">
    <property type="entry name" value="ATPase_NBD"/>
</dbReference>
<organism evidence="2 3">
    <name type="scientific">Yoonia rhodophyticola</name>
    <dbReference type="NCBI Taxonomy" id="3137370"/>
    <lineage>
        <taxon>Bacteria</taxon>
        <taxon>Pseudomonadati</taxon>
        <taxon>Pseudomonadota</taxon>
        <taxon>Alphaproteobacteria</taxon>
        <taxon>Rhodobacterales</taxon>
        <taxon>Paracoccaceae</taxon>
        <taxon>Yoonia</taxon>
    </lineage>
</organism>
<dbReference type="InterPro" id="IPR022496">
    <property type="entry name" value="T6A_TsaB"/>
</dbReference>
<dbReference type="PANTHER" id="PTHR11735:SF11">
    <property type="entry name" value="TRNA THREONYLCARBAMOYLADENOSINE BIOSYNTHESIS PROTEIN TSAB"/>
    <property type="match status" value="1"/>
</dbReference>
<dbReference type="GO" id="GO:0002949">
    <property type="term" value="P:tRNA threonylcarbamoyladenosine modification"/>
    <property type="evidence" value="ECO:0007669"/>
    <property type="project" value="InterPro"/>
</dbReference>
<dbReference type="EMBL" id="CP151767">
    <property type="protein sequence ID" value="WZU67319.1"/>
    <property type="molecule type" value="Genomic_DNA"/>
</dbReference>
<keyword evidence="2" id="KW-0012">Acyltransferase</keyword>
<dbReference type="Proteomes" id="UP001470809">
    <property type="component" value="Chromosome"/>
</dbReference>
<evidence type="ECO:0000313" key="2">
    <source>
        <dbReference type="EMBL" id="WZU67319.1"/>
    </source>
</evidence>